<comment type="subcellular location">
    <subcellularLocation>
        <location evidence="5">Cytoplasm</location>
    </subcellularLocation>
</comment>
<dbReference type="CDD" id="cd16444">
    <property type="entry name" value="LipB"/>
    <property type="match status" value="1"/>
</dbReference>
<dbReference type="NCBIfam" id="NF010921">
    <property type="entry name" value="PRK14341.1"/>
    <property type="match status" value="1"/>
</dbReference>
<dbReference type="Pfam" id="PF21948">
    <property type="entry name" value="LplA-B_cat"/>
    <property type="match status" value="1"/>
</dbReference>
<dbReference type="PATRIC" id="fig|1088869.3.peg.1303"/>
<comment type="caution">
    <text evidence="11">The sequence shown here is derived from an EMBL/GenBank/DDBJ whole genome shotgun (WGS) entry which is preliminary data.</text>
</comment>
<dbReference type="RefSeq" id="WP_008851448.1">
    <property type="nucleotide sequence ID" value="NZ_AGQV01000002.1"/>
</dbReference>
<dbReference type="GO" id="GO:0009249">
    <property type="term" value="P:protein lipoylation"/>
    <property type="evidence" value="ECO:0007669"/>
    <property type="project" value="InterPro"/>
</dbReference>
<dbReference type="eggNOG" id="COG0321">
    <property type="taxonomic scope" value="Bacteria"/>
</dbReference>
<dbReference type="UniPathway" id="UPA00538">
    <property type="reaction ID" value="UER00592"/>
</dbReference>
<keyword evidence="11" id="KW-0436">Ligase</keyword>
<dbReference type="Gene3D" id="3.30.930.10">
    <property type="entry name" value="Bira Bifunctional Protein, Domain 2"/>
    <property type="match status" value="1"/>
</dbReference>
<dbReference type="HAMAP" id="MF_00013">
    <property type="entry name" value="LipB"/>
    <property type="match status" value="1"/>
</dbReference>
<evidence type="ECO:0000256" key="8">
    <source>
        <dbReference type="PIRSR" id="PIRSR016262-2"/>
    </source>
</evidence>
<evidence type="ECO:0000313" key="12">
    <source>
        <dbReference type="Proteomes" id="UP000004949"/>
    </source>
</evidence>
<dbReference type="PANTHER" id="PTHR10993:SF7">
    <property type="entry name" value="LIPOYLTRANSFERASE 2, MITOCHONDRIAL-RELATED"/>
    <property type="match status" value="1"/>
</dbReference>
<evidence type="ECO:0000256" key="6">
    <source>
        <dbReference type="PIRNR" id="PIRNR016262"/>
    </source>
</evidence>
<comment type="catalytic activity">
    <reaction evidence="5 6">
        <text>octanoyl-[ACP] + L-lysyl-[protein] = N(6)-octanoyl-L-lysyl-[protein] + holo-[ACP] + H(+)</text>
        <dbReference type="Rhea" id="RHEA:17665"/>
        <dbReference type="Rhea" id="RHEA-COMP:9636"/>
        <dbReference type="Rhea" id="RHEA-COMP:9685"/>
        <dbReference type="Rhea" id="RHEA-COMP:9752"/>
        <dbReference type="Rhea" id="RHEA-COMP:9928"/>
        <dbReference type="ChEBI" id="CHEBI:15378"/>
        <dbReference type="ChEBI" id="CHEBI:29969"/>
        <dbReference type="ChEBI" id="CHEBI:64479"/>
        <dbReference type="ChEBI" id="CHEBI:78463"/>
        <dbReference type="ChEBI" id="CHEBI:78809"/>
        <dbReference type="EC" id="2.3.1.181"/>
    </reaction>
</comment>
<keyword evidence="3 5" id="KW-0012">Acyltransferase</keyword>
<dbReference type="EC" id="2.3.1.181" evidence="5 6"/>
<evidence type="ECO:0000256" key="7">
    <source>
        <dbReference type="PIRSR" id="PIRSR016262-1"/>
    </source>
</evidence>
<feature type="site" description="Lowers pKa of active site Cys" evidence="5 9">
    <location>
        <position position="152"/>
    </location>
</feature>
<dbReference type="AlphaFoldDB" id="G6XI91"/>
<dbReference type="PROSITE" id="PS01313">
    <property type="entry name" value="LIPB"/>
    <property type="match status" value="1"/>
</dbReference>
<organism evidence="11 12">
    <name type="scientific">Gluconobacter morbifer G707</name>
    <dbReference type="NCBI Taxonomy" id="1088869"/>
    <lineage>
        <taxon>Bacteria</taxon>
        <taxon>Pseudomonadati</taxon>
        <taxon>Pseudomonadota</taxon>
        <taxon>Alphaproteobacteria</taxon>
        <taxon>Acetobacterales</taxon>
        <taxon>Acetobacteraceae</taxon>
        <taxon>Gluconobacter</taxon>
    </lineage>
</organism>
<keyword evidence="2 5" id="KW-0808">Transferase</keyword>
<dbReference type="InterPro" id="IPR000544">
    <property type="entry name" value="Octanoyltransferase"/>
</dbReference>
<dbReference type="EMBL" id="AGQV01000002">
    <property type="protein sequence ID" value="EHH68531.1"/>
    <property type="molecule type" value="Genomic_DNA"/>
</dbReference>
<dbReference type="InterPro" id="IPR020605">
    <property type="entry name" value="Octanoyltransferase_CS"/>
</dbReference>
<evidence type="ECO:0000256" key="1">
    <source>
        <dbReference type="ARBA" id="ARBA00004821"/>
    </source>
</evidence>
<evidence type="ECO:0000313" key="11">
    <source>
        <dbReference type="EMBL" id="EHH68531.1"/>
    </source>
</evidence>
<feature type="binding site" evidence="5 8">
    <location>
        <begin position="155"/>
        <end position="157"/>
    </location>
    <ligand>
        <name>substrate</name>
    </ligand>
</feature>
<keyword evidence="12" id="KW-1185">Reference proteome</keyword>
<feature type="domain" description="BPL/LPL catalytic" evidence="10">
    <location>
        <begin position="38"/>
        <end position="224"/>
    </location>
</feature>
<dbReference type="STRING" id="1088869.GMO_13010"/>
<dbReference type="PANTHER" id="PTHR10993">
    <property type="entry name" value="OCTANOYLTRANSFERASE"/>
    <property type="match status" value="1"/>
</dbReference>
<comment type="similarity">
    <text evidence="5 6">Belongs to the LipB family.</text>
</comment>
<evidence type="ECO:0000256" key="2">
    <source>
        <dbReference type="ARBA" id="ARBA00022679"/>
    </source>
</evidence>
<name>G6XI91_9PROT</name>
<dbReference type="Proteomes" id="UP000004949">
    <property type="component" value="Unassembled WGS sequence"/>
</dbReference>
<dbReference type="GO" id="GO:0005737">
    <property type="term" value="C:cytoplasm"/>
    <property type="evidence" value="ECO:0007669"/>
    <property type="project" value="UniProtKB-SubCell"/>
</dbReference>
<dbReference type="GO" id="GO:0016874">
    <property type="term" value="F:ligase activity"/>
    <property type="evidence" value="ECO:0007669"/>
    <property type="project" value="UniProtKB-KW"/>
</dbReference>
<dbReference type="OrthoDB" id="9787061at2"/>
<protein>
    <recommendedName>
        <fullName evidence="5 6">Octanoyltransferase</fullName>
        <ecNumber evidence="5 6">2.3.1.181</ecNumber>
    </recommendedName>
    <alternativeName>
        <fullName evidence="5">Lipoate-protein ligase B</fullName>
    </alternativeName>
    <alternativeName>
        <fullName evidence="5">Lipoyl/octanoyl transferase</fullName>
    </alternativeName>
    <alternativeName>
        <fullName evidence="5">Octanoyl-[acyl-carrier-protein]-protein N-octanoyltransferase</fullName>
    </alternativeName>
</protein>
<feature type="binding site" evidence="5 8">
    <location>
        <begin position="77"/>
        <end position="84"/>
    </location>
    <ligand>
        <name>substrate</name>
    </ligand>
</feature>
<evidence type="ECO:0000256" key="9">
    <source>
        <dbReference type="PIRSR" id="PIRSR016262-3"/>
    </source>
</evidence>
<comment type="miscellaneous">
    <text evidence="5">In the reaction, the free carboxyl group of octanoic acid is attached via an amide linkage to the epsilon-amino group of a specific lysine residue of lipoyl domains of lipoate-dependent enzymes.</text>
</comment>
<feature type="active site" description="Acyl-thioester intermediate" evidence="5 7">
    <location>
        <position position="186"/>
    </location>
</feature>
<dbReference type="NCBIfam" id="TIGR00214">
    <property type="entry name" value="lipB"/>
    <property type="match status" value="1"/>
</dbReference>
<evidence type="ECO:0000256" key="5">
    <source>
        <dbReference type="HAMAP-Rule" id="MF_00013"/>
    </source>
</evidence>
<dbReference type="PIRSF" id="PIRSF016262">
    <property type="entry name" value="LPLase"/>
    <property type="match status" value="1"/>
</dbReference>
<dbReference type="GO" id="GO:0033819">
    <property type="term" value="F:lipoyl(octanoyl) transferase activity"/>
    <property type="evidence" value="ECO:0007669"/>
    <property type="project" value="UniProtKB-EC"/>
</dbReference>
<evidence type="ECO:0000256" key="3">
    <source>
        <dbReference type="ARBA" id="ARBA00023315"/>
    </source>
</evidence>
<dbReference type="SUPFAM" id="SSF55681">
    <property type="entry name" value="Class II aaRS and biotin synthetases"/>
    <property type="match status" value="1"/>
</dbReference>
<keyword evidence="5" id="KW-0963">Cytoplasm</keyword>
<evidence type="ECO:0000256" key="4">
    <source>
        <dbReference type="ARBA" id="ARBA00024732"/>
    </source>
</evidence>
<dbReference type="PROSITE" id="PS51733">
    <property type="entry name" value="BPL_LPL_CATALYTIC"/>
    <property type="match status" value="1"/>
</dbReference>
<reference evidence="11 12" key="1">
    <citation type="submission" date="2011-10" db="EMBL/GenBank/DDBJ databases">
        <title>Genome sequence of Gluconobacter morbifer G707, isolated from Drosophila gut.</title>
        <authorList>
            <person name="Lee W.-J."/>
            <person name="Kim E.-K."/>
        </authorList>
    </citation>
    <scope>NUCLEOTIDE SEQUENCE [LARGE SCALE GENOMIC DNA]</scope>
    <source>
        <strain evidence="11 12">G707</strain>
    </source>
</reference>
<dbReference type="InterPro" id="IPR004143">
    <property type="entry name" value="BPL_LPL_catalytic"/>
</dbReference>
<sequence>MTASDIYEEIFWRTSSGLTPYPDALTFMAEHSRLIRQEGAAPLVWLVEHPPVFTAGTSARDADLYNPHGYPTYEAGRGGQWTYHGPGQRLAYVLLDLTRQNGTVPPRDLRAYVRALELWLIDTLALLGIDAFTCEGRIGVWAMDPLTSQEAKIAALGIRISRWVSWHGVSVNVDPDLEDFDGIVPCGIRDFGVTSLRRFDAALGMPELDEALAKAWPARFGTTPRVA</sequence>
<comment type="function">
    <text evidence="4 5 6">Catalyzes the transfer of endogenously produced octanoic acid from octanoyl-acyl-carrier-protein onto the lipoyl domains of lipoate-dependent enzymes. Lipoyl-ACP can also act as a substrate although octanoyl-ACP is likely to be the physiological substrate.</text>
</comment>
<accession>G6XI91</accession>
<dbReference type="InterPro" id="IPR045864">
    <property type="entry name" value="aa-tRNA-synth_II/BPL/LPL"/>
</dbReference>
<gene>
    <name evidence="5" type="primary">lipB</name>
    <name evidence="11" type="ORF">GMO_13010</name>
</gene>
<evidence type="ECO:0000259" key="10">
    <source>
        <dbReference type="PROSITE" id="PS51733"/>
    </source>
</evidence>
<proteinExistence type="inferred from homology"/>
<comment type="pathway">
    <text evidence="1 5 6">Protein modification; protein lipoylation via endogenous pathway; protein N(6)-(lipoyl)lysine from octanoyl-[acyl-carrier-protein]: step 1/2.</text>
</comment>
<feature type="binding site" evidence="5 8">
    <location>
        <begin position="168"/>
        <end position="170"/>
    </location>
    <ligand>
        <name>substrate</name>
    </ligand>
</feature>